<feature type="domain" description="Poly-beta-hydroxybutyrate polymerase N-terminal" evidence="4">
    <location>
        <begin position="21"/>
        <end position="60"/>
    </location>
</feature>
<keyword evidence="2" id="KW-0012">Acyltransferase</keyword>
<dbReference type="InterPro" id="IPR029058">
    <property type="entry name" value="AB_hydrolase_fold"/>
</dbReference>
<protein>
    <submittedName>
        <fullName evidence="5">Alpha/beta fold hydrolase</fullName>
    </submittedName>
</protein>
<dbReference type="PANTHER" id="PTHR36837">
    <property type="entry name" value="POLY(3-HYDROXYALKANOATE) POLYMERASE SUBUNIT PHAC"/>
    <property type="match status" value="1"/>
</dbReference>
<keyword evidence="6" id="KW-1185">Reference proteome</keyword>
<dbReference type="Gene3D" id="3.40.50.1820">
    <property type="entry name" value="alpha/beta hydrolase"/>
    <property type="match status" value="1"/>
</dbReference>
<dbReference type="SUPFAM" id="SSF53474">
    <property type="entry name" value="alpha/beta-Hydrolases"/>
    <property type="match status" value="1"/>
</dbReference>
<evidence type="ECO:0000259" key="4">
    <source>
        <dbReference type="Pfam" id="PF12551"/>
    </source>
</evidence>
<dbReference type="RefSeq" id="WP_161722399.1">
    <property type="nucleotide sequence ID" value="NZ_JAAAXI010000004.1"/>
</dbReference>
<dbReference type="InterPro" id="IPR051321">
    <property type="entry name" value="PHA/PHB_synthase"/>
</dbReference>
<gene>
    <name evidence="5" type="ORF">GR303_08385</name>
</gene>
<evidence type="ECO:0000313" key="5">
    <source>
        <dbReference type="EMBL" id="NBJ24372.1"/>
    </source>
</evidence>
<dbReference type="PANTHER" id="PTHR36837:SF5">
    <property type="entry name" value="POLY-3-HYDROXYBUTYRATE SYNTHASE"/>
    <property type="match status" value="1"/>
</dbReference>
<name>A0ABW9YVD9_9HYPH</name>
<organism evidence="5 6">
    <name type="scientific">Microvirga arsenatis</name>
    <dbReference type="NCBI Taxonomy" id="2692265"/>
    <lineage>
        <taxon>Bacteria</taxon>
        <taxon>Pseudomonadati</taxon>
        <taxon>Pseudomonadota</taxon>
        <taxon>Alphaproteobacteria</taxon>
        <taxon>Hyphomicrobiales</taxon>
        <taxon>Methylobacteriaceae</taxon>
        <taxon>Microvirga</taxon>
    </lineage>
</organism>
<evidence type="ECO:0000256" key="1">
    <source>
        <dbReference type="ARBA" id="ARBA00022679"/>
    </source>
</evidence>
<dbReference type="Pfam" id="PF07167">
    <property type="entry name" value="PhaC_N"/>
    <property type="match status" value="1"/>
</dbReference>
<reference evidence="5 6" key="1">
    <citation type="submission" date="2020-01" db="EMBL/GenBank/DDBJ databases">
        <title>Microvirga sp. nov., an arsenate reduction bacterium isolated from Tibet hotspring sediments.</title>
        <authorList>
            <person name="Yuan C.-G."/>
        </authorList>
    </citation>
    <scope>NUCLEOTIDE SEQUENCE [LARGE SCALE GENOMIC DNA]</scope>
    <source>
        <strain evidence="5 6">SYSU G3D203</strain>
    </source>
</reference>
<dbReference type="InterPro" id="IPR010941">
    <property type="entry name" value="PhaC_N"/>
</dbReference>
<evidence type="ECO:0000313" key="6">
    <source>
        <dbReference type="Proteomes" id="UP000818323"/>
    </source>
</evidence>
<keyword evidence="1" id="KW-0808">Transferase</keyword>
<proteinExistence type="predicted"/>
<evidence type="ECO:0000256" key="2">
    <source>
        <dbReference type="ARBA" id="ARBA00023315"/>
    </source>
</evidence>
<dbReference type="EMBL" id="JAAAXJ010000003">
    <property type="protein sequence ID" value="NBJ24372.1"/>
    <property type="molecule type" value="Genomic_DNA"/>
</dbReference>
<dbReference type="InterPro" id="IPR022211">
    <property type="entry name" value="PHBC_N"/>
</dbReference>
<dbReference type="GO" id="GO:0016787">
    <property type="term" value="F:hydrolase activity"/>
    <property type="evidence" value="ECO:0007669"/>
    <property type="project" value="UniProtKB-KW"/>
</dbReference>
<accession>A0ABW9YVD9</accession>
<feature type="domain" description="Poly-beta-hydroxybutyrate polymerase N-terminal" evidence="3">
    <location>
        <begin position="98"/>
        <end position="267"/>
    </location>
</feature>
<sequence>MPAPIPLAEQSVNAQLHHFWDTLDHAAHAGLAHLTGGLSLAALAAAYMDWAAHLAISPGKQVELATKAARQWTRLAQLASRCGLDGSPCEPCIEPLPQDRRFGGDEWQQWPFNIIHQAFLLQQQWWHDATTDIDGVTKQHEAVVEFISRQILDMASPSNFVVTNPVVQRRILETGGQNLVQGLRNLKDDWDRIVRSKPPAGTEGFQVGRDVAVTRGAVIYRNRLIELIQYAPKTDKVRPEPILIVPAWIMKYYILDLSPENSLVRYLTDQGFTVFIISWKNPTAEDRDLGMDDYRTLGVMAALDAVSAIVPDRKVHAVGYCLGGTLLSIAAAAMARDGDERLETVSLLAAQADFREAGELTLFINESQVHFLEDLMRSQGYLDTRQMAGAFQLLRSNDLIWSRLVRHYLMGERTPLNDLMAWNADATRMPYRMHADYLEQLFLDNDLAEGRFRVDGRPVAVSDIRAPIFSVGTERDHVAPWRSAFKIHLLADTDVTFLLTKGGHNAGIVANPDRPGGRFQILTKSATDHYLDPDTWTRIAHWHEGSWWPEWVRWLASHSGNPVGPPALGAPTRGYPALCDAPGTYVQQT</sequence>
<dbReference type="Proteomes" id="UP000818323">
    <property type="component" value="Unassembled WGS sequence"/>
</dbReference>
<comment type="caution">
    <text evidence="5">The sequence shown here is derived from an EMBL/GenBank/DDBJ whole genome shotgun (WGS) entry which is preliminary data.</text>
</comment>
<evidence type="ECO:0000259" key="3">
    <source>
        <dbReference type="Pfam" id="PF07167"/>
    </source>
</evidence>
<dbReference type="Pfam" id="PF12551">
    <property type="entry name" value="PHBC_N"/>
    <property type="match status" value="1"/>
</dbReference>
<keyword evidence="5" id="KW-0378">Hydrolase</keyword>